<evidence type="ECO:0000256" key="6">
    <source>
        <dbReference type="ARBA" id="ARBA00023136"/>
    </source>
</evidence>
<evidence type="ECO:0000256" key="8">
    <source>
        <dbReference type="ARBA" id="ARBA00023293"/>
    </source>
</evidence>
<evidence type="ECO:0000259" key="13">
    <source>
        <dbReference type="PROSITE" id="PS50125"/>
    </source>
</evidence>
<evidence type="ECO:0000256" key="3">
    <source>
        <dbReference type="ARBA" id="ARBA00022692"/>
    </source>
</evidence>
<evidence type="ECO:0000259" key="12">
    <source>
        <dbReference type="PROSITE" id="PS50011"/>
    </source>
</evidence>
<dbReference type="Gene3D" id="6.10.250.780">
    <property type="match status" value="1"/>
</dbReference>
<evidence type="ECO:0000256" key="9">
    <source>
        <dbReference type="RuleBase" id="RU000405"/>
    </source>
</evidence>
<dbReference type="PANTHER" id="PTHR11920">
    <property type="entry name" value="GUANYLYL CYCLASE"/>
    <property type="match status" value="1"/>
</dbReference>
<feature type="coiled-coil region" evidence="11">
    <location>
        <begin position="166"/>
        <end position="193"/>
    </location>
</feature>
<dbReference type="InterPro" id="IPR000719">
    <property type="entry name" value="Prot_kinase_dom"/>
</dbReference>
<feature type="domain" description="Protein kinase" evidence="12">
    <location>
        <begin position="1"/>
        <end position="153"/>
    </location>
</feature>
<dbReference type="GO" id="GO:0004383">
    <property type="term" value="F:guanylate cyclase activity"/>
    <property type="evidence" value="ECO:0007669"/>
    <property type="project" value="UniProtKB-EC"/>
</dbReference>
<dbReference type="EC" id="4.6.1.2" evidence="2 10"/>
<dbReference type="EMBL" id="CAIIXF020000008">
    <property type="protein sequence ID" value="CAH1792178.1"/>
    <property type="molecule type" value="Genomic_DNA"/>
</dbReference>
<gene>
    <name evidence="14" type="ORF">OFUS_LOCUS17189</name>
</gene>
<keyword evidence="11" id="KW-0175">Coiled coil</keyword>
<feature type="domain" description="Guanylate cyclase" evidence="13">
    <location>
        <begin position="225"/>
        <end position="355"/>
    </location>
</feature>
<dbReference type="SUPFAM" id="SSF55073">
    <property type="entry name" value="Nucleotide cyclase"/>
    <property type="match status" value="1"/>
</dbReference>
<keyword evidence="4" id="KW-0547">Nucleotide-binding</keyword>
<sequence>WNVKVADWEYNSLAVNQQSNSASKTPEEIDAEILDDENVLAALDYWMAPEILKQKYCRKNSTVPIRYTLEGDIYSFSVILLEIFTKEDPYTELTSGEMKEPKEVIQMIMENTICPQISPEVPESVKKIMKKASQVVPSKRPTFQNIVKLLEASNKRGRTSVVECMMETLETYVASLESRIEERTQELSVAMANMEGLLHRILPPMVASALSRGEPVPPETFNSVSVFFSDIVGFTELCAASAPLQIVTMLNDLYSIFDDIIDNYDVYKVETIGDAYLVVSGLPQRNGIQHARHIANMALDFTKSATSFKIRHMEEKSLQMRAGIHSGPVVTGVVGLKMPRYCIFGDTVNTASRMESTSQAEHIQVS</sequence>
<dbReference type="GO" id="GO:0004016">
    <property type="term" value="F:adenylate cyclase activity"/>
    <property type="evidence" value="ECO:0007669"/>
    <property type="project" value="TreeGrafter"/>
</dbReference>
<reference evidence="14" key="1">
    <citation type="submission" date="2022-03" db="EMBL/GenBank/DDBJ databases">
        <authorList>
            <person name="Martin C."/>
        </authorList>
    </citation>
    <scope>NUCLEOTIDE SEQUENCE</scope>
</reference>
<keyword evidence="3" id="KW-0812">Transmembrane</keyword>
<evidence type="ECO:0000256" key="2">
    <source>
        <dbReference type="ARBA" id="ARBA00012202"/>
    </source>
</evidence>
<proteinExistence type="inferred from homology"/>
<feature type="non-terminal residue" evidence="14">
    <location>
        <position position="366"/>
    </location>
</feature>
<dbReference type="InterPro" id="IPR001245">
    <property type="entry name" value="Ser-Thr/Tyr_kinase_cat_dom"/>
</dbReference>
<dbReference type="GO" id="GO:0035556">
    <property type="term" value="P:intracellular signal transduction"/>
    <property type="evidence" value="ECO:0007669"/>
    <property type="project" value="InterPro"/>
</dbReference>
<dbReference type="InterPro" id="IPR050401">
    <property type="entry name" value="Cyclic_nucleotide_synthase"/>
</dbReference>
<dbReference type="SUPFAM" id="SSF56112">
    <property type="entry name" value="Protein kinase-like (PK-like)"/>
    <property type="match status" value="1"/>
</dbReference>
<keyword evidence="5" id="KW-1133">Transmembrane helix</keyword>
<comment type="catalytic activity">
    <reaction evidence="10">
        <text>GTP = 3',5'-cyclic GMP + diphosphate</text>
        <dbReference type="Rhea" id="RHEA:13665"/>
        <dbReference type="ChEBI" id="CHEBI:33019"/>
        <dbReference type="ChEBI" id="CHEBI:37565"/>
        <dbReference type="ChEBI" id="CHEBI:57746"/>
        <dbReference type="EC" id="4.6.1.2"/>
    </reaction>
</comment>
<organism evidence="14 15">
    <name type="scientific">Owenia fusiformis</name>
    <name type="common">Polychaete worm</name>
    <dbReference type="NCBI Taxonomy" id="6347"/>
    <lineage>
        <taxon>Eukaryota</taxon>
        <taxon>Metazoa</taxon>
        <taxon>Spiralia</taxon>
        <taxon>Lophotrochozoa</taxon>
        <taxon>Annelida</taxon>
        <taxon>Polychaeta</taxon>
        <taxon>Sedentaria</taxon>
        <taxon>Canalipalpata</taxon>
        <taxon>Sabellida</taxon>
        <taxon>Oweniida</taxon>
        <taxon>Oweniidae</taxon>
        <taxon>Owenia</taxon>
    </lineage>
</organism>
<dbReference type="Pfam" id="PF00211">
    <property type="entry name" value="Guanylate_cyc"/>
    <property type="match status" value="1"/>
</dbReference>
<keyword evidence="15" id="KW-1185">Reference proteome</keyword>
<evidence type="ECO:0000256" key="1">
    <source>
        <dbReference type="ARBA" id="ARBA00004167"/>
    </source>
</evidence>
<dbReference type="GO" id="GO:0005524">
    <property type="term" value="F:ATP binding"/>
    <property type="evidence" value="ECO:0007669"/>
    <property type="project" value="InterPro"/>
</dbReference>
<keyword evidence="7 9" id="KW-0456">Lyase</keyword>
<dbReference type="PROSITE" id="PS50011">
    <property type="entry name" value="PROTEIN_KINASE_DOM"/>
    <property type="match status" value="1"/>
</dbReference>
<dbReference type="Pfam" id="PF07714">
    <property type="entry name" value="PK_Tyr_Ser-Thr"/>
    <property type="match status" value="1"/>
</dbReference>
<dbReference type="PANTHER" id="PTHR11920:SF335">
    <property type="entry name" value="GUANYLATE CYCLASE"/>
    <property type="match status" value="1"/>
</dbReference>
<dbReference type="InterPro" id="IPR011009">
    <property type="entry name" value="Kinase-like_dom_sf"/>
</dbReference>
<dbReference type="GO" id="GO:0005886">
    <property type="term" value="C:plasma membrane"/>
    <property type="evidence" value="ECO:0007669"/>
    <property type="project" value="TreeGrafter"/>
</dbReference>
<keyword evidence="8 10" id="KW-0141">cGMP biosynthesis</keyword>
<dbReference type="InterPro" id="IPR018297">
    <property type="entry name" value="A/G_cyclase_CS"/>
</dbReference>
<evidence type="ECO:0000313" key="14">
    <source>
        <dbReference type="EMBL" id="CAH1792178.1"/>
    </source>
</evidence>
<accession>A0A8S4PKV7</accession>
<protein>
    <recommendedName>
        <fullName evidence="2 10">Guanylate cyclase</fullName>
        <ecNumber evidence="2 10">4.6.1.2</ecNumber>
    </recommendedName>
</protein>
<dbReference type="CDD" id="cd07302">
    <property type="entry name" value="CHD"/>
    <property type="match status" value="1"/>
</dbReference>
<dbReference type="FunFam" id="3.30.70.1230:FF:000030">
    <property type="entry name" value="Si:ch211-215j19.12"/>
    <property type="match status" value="1"/>
</dbReference>
<evidence type="ECO:0000256" key="7">
    <source>
        <dbReference type="ARBA" id="ARBA00023239"/>
    </source>
</evidence>
<evidence type="ECO:0000256" key="4">
    <source>
        <dbReference type="ARBA" id="ARBA00022741"/>
    </source>
</evidence>
<comment type="caution">
    <text evidence="14">The sequence shown here is derived from an EMBL/GenBank/DDBJ whole genome shotgun (WGS) entry which is preliminary data.</text>
</comment>
<name>A0A8S4PKV7_OWEFU</name>
<dbReference type="OrthoDB" id="60033at2759"/>
<dbReference type="InterPro" id="IPR001054">
    <property type="entry name" value="A/G_cyclase"/>
</dbReference>
<keyword evidence="6" id="KW-0472">Membrane</keyword>
<dbReference type="PROSITE" id="PS50125">
    <property type="entry name" value="GUANYLATE_CYCLASE_2"/>
    <property type="match status" value="1"/>
</dbReference>
<comment type="similarity">
    <text evidence="9">Belongs to the adenylyl cyclase class-4/guanylyl cyclase family.</text>
</comment>
<dbReference type="GO" id="GO:0001653">
    <property type="term" value="F:peptide receptor activity"/>
    <property type="evidence" value="ECO:0007669"/>
    <property type="project" value="TreeGrafter"/>
</dbReference>
<dbReference type="Proteomes" id="UP000749559">
    <property type="component" value="Unassembled WGS sequence"/>
</dbReference>
<feature type="non-terminal residue" evidence="14">
    <location>
        <position position="1"/>
    </location>
</feature>
<dbReference type="GO" id="GO:0004672">
    <property type="term" value="F:protein kinase activity"/>
    <property type="evidence" value="ECO:0007669"/>
    <property type="project" value="InterPro"/>
</dbReference>
<evidence type="ECO:0000256" key="10">
    <source>
        <dbReference type="RuleBase" id="RU003431"/>
    </source>
</evidence>
<dbReference type="PROSITE" id="PS00452">
    <property type="entry name" value="GUANYLATE_CYCLASE_1"/>
    <property type="match status" value="1"/>
</dbReference>
<comment type="subcellular location">
    <subcellularLocation>
        <location evidence="1">Membrane</location>
        <topology evidence="1">Single-pass membrane protein</topology>
    </subcellularLocation>
</comment>
<evidence type="ECO:0000313" key="15">
    <source>
        <dbReference type="Proteomes" id="UP000749559"/>
    </source>
</evidence>
<dbReference type="GO" id="GO:0007168">
    <property type="term" value="P:receptor guanylyl cyclase signaling pathway"/>
    <property type="evidence" value="ECO:0007669"/>
    <property type="project" value="TreeGrafter"/>
</dbReference>
<dbReference type="InterPro" id="IPR029787">
    <property type="entry name" value="Nucleotide_cyclase"/>
</dbReference>
<dbReference type="AlphaFoldDB" id="A0A8S4PKV7"/>
<dbReference type="Gene3D" id="1.10.510.10">
    <property type="entry name" value="Transferase(Phosphotransferase) domain 1"/>
    <property type="match status" value="1"/>
</dbReference>
<dbReference type="Gene3D" id="3.30.70.1230">
    <property type="entry name" value="Nucleotide cyclase"/>
    <property type="match status" value="1"/>
</dbReference>
<evidence type="ECO:0000256" key="5">
    <source>
        <dbReference type="ARBA" id="ARBA00022989"/>
    </source>
</evidence>
<dbReference type="SMART" id="SM00044">
    <property type="entry name" value="CYCc"/>
    <property type="match status" value="1"/>
</dbReference>
<evidence type="ECO:0000256" key="11">
    <source>
        <dbReference type="SAM" id="Coils"/>
    </source>
</evidence>